<comment type="caution">
    <text evidence="7">The sequence shown here is derived from an EMBL/GenBank/DDBJ whole genome shotgun (WGS) entry which is preliminary data.</text>
</comment>
<keyword evidence="4" id="KW-1133">Transmembrane helix</keyword>
<dbReference type="PANTHER" id="PTHR42980:SF1">
    <property type="entry name" value="2-OXOISOVALERATE DEHYDROGENASE SUBUNIT BETA, MITOCHONDRIAL"/>
    <property type="match status" value="1"/>
</dbReference>
<protein>
    <submittedName>
        <fullName evidence="7">Uncharacterized protein</fullName>
    </submittedName>
</protein>
<keyword evidence="3" id="KW-0812">Transmembrane</keyword>
<accession>A0AAN9FYT6</accession>
<dbReference type="AlphaFoldDB" id="A0AAN9FYT6"/>
<name>A0AAN9FYT6_CROPI</name>
<dbReference type="Gene3D" id="3.40.50.970">
    <property type="match status" value="2"/>
</dbReference>
<evidence type="ECO:0000256" key="2">
    <source>
        <dbReference type="ARBA" id="ARBA00004141"/>
    </source>
</evidence>
<organism evidence="7 8">
    <name type="scientific">Crotalaria pallida</name>
    <name type="common">Smooth rattlebox</name>
    <name type="synonym">Crotalaria striata</name>
    <dbReference type="NCBI Taxonomy" id="3830"/>
    <lineage>
        <taxon>Eukaryota</taxon>
        <taxon>Viridiplantae</taxon>
        <taxon>Streptophyta</taxon>
        <taxon>Embryophyta</taxon>
        <taxon>Tracheophyta</taxon>
        <taxon>Spermatophyta</taxon>
        <taxon>Magnoliopsida</taxon>
        <taxon>eudicotyledons</taxon>
        <taxon>Gunneridae</taxon>
        <taxon>Pentapetalae</taxon>
        <taxon>rosids</taxon>
        <taxon>fabids</taxon>
        <taxon>Fabales</taxon>
        <taxon>Fabaceae</taxon>
        <taxon>Papilionoideae</taxon>
        <taxon>50 kb inversion clade</taxon>
        <taxon>genistoids sensu lato</taxon>
        <taxon>core genistoids</taxon>
        <taxon>Crotalarieae</taxon>
        <taxon>Crotalaria</taxon>
    </lineage>
</organism>
<keyword evidence="5" id="KW-0560">Oxidoreductase</keyword>
<gene>
    <name evidence="7" type="ORF">RIF29_10224</name>
</gene>
<keyword evidence="6" id="KW-0472">Membrane</keyword>
<dbReference type="Pfam" id="PF03062">
    <property type="entry name" value="MBOAT"/>
    <property type="match status" value="2"/>
</dbReference>
<dbReference type="EMBL" id="JAYWIO010000002">
    <property type="protein sequence ID" value="KAK7281878.1"/>
    <property type="molecule type" value="Genomic_DNA"/>
</dbReference>
<dbReference type="InterPro" id="IPR029061">
    <property type="entry name" value="THDP-binding"/>
</dbReference>
<dbReference type="GO" id="GO:0016491">
    <property type="term" value="F:oxidoreductase activity"/>
    <property type="evidence" value="ECO:0007669"/>
    <property type="project" value="UniProtKB-KW"/>
</dbReference>
<evidence type="ECO:0000313" key="7">
    <source>
        <dbReference type="EMBL" id="KAK7281878.1"/>
    </source>
</evidence>
<comment type="subcellular location">
    <subcellularLocation>
        <location evidence="2">Membrane</location>
        <topology evidence="2">Multi-pass membrane protein</topology>
    </subcellularLocation>
</comment>
<dbReference type="GO" id="GO:0019432">
    <property type="term" value="P:triglyceride biosynthetic process"/>
    <property type="evidence" value="ECO:0007669"/>
    <property type="project" value="UniProtKB-ARBA"/>
</dbReference>
<dbReference type="GO" id="GO:0016020">
    <property type="term" value="C:membrane"/>
    <property type="evidence" value="ECO:0007669"/>
    <property type="project" value="UniProtKB-SubCell"/>
</dbReference>
<evidence type="ECO:0000256" key="3">
    <source>
        <dbReference type="ARBA" id="ARBA00022692"/>
    </source>
</evidence>
<evidence type="ECO:0000256" key="4">
    <source>
        <dbReference type="ARBA" id="ARBA00022989"/>
    </source>
</evidence>
<evidence type="ECO:0000256" key="5">
    <source>
        <dbReference type="ARBA" id="ARBA00023002"/>
    </source>
</evidence>
<sequence length="220" mass="25543">MSLFLVRSYVFGEDVSFGGVFRCTTGLADRFGKSWVFNTPLREQEKAKDRFHGLMNSPTEKLHAPLTWLELFKASFDMYVTNFDFQIVNEAAIFRYRSLTIRAPYGAVGHGGHHHSQSLEAFFCHERSLQNDRFRYTTYLCYLVYAPLCIAGPILSYNAFASQLDVPQNTNSFRDVLRYGFHLINSIEAPENMPKCINNCHNLEGFWKNWHASFNKWLVR</sequence>
<reference evidence="7 8" key="1">
    <citation type="submission" date="2024-01" db="EMBL/GenBank/DDBJ databases">
        <title>The genomes of 5 underutilized Papilionoideae crops provide insights into root nodulation and disease resistanc.</title>
        <authorList>
            <person name="Yuan L."/>
        </authorList>
    </citation>
    <scope>NUCLEOTIDE SEQUENCE [LARGE SCALE GENOMIC DNA]</scope>
    <source>
        <strain evidence="7">ZHUSHIDOU_FW_LH</strain>
        <tissue evidence="7">Leaf</tissue>
    </source>
</reference>
<proteinExistence type="predicted"/>
<dbReference type="InterPro" id="IPR004299">
    <property type="entry name" value="MBOAT_fam"/>
</dbReference>
<dbReference type="PANTHER" id="PTHR42980">
    <property type="entry name" value="2-OXOISOVALERATE DEHYDROGENASE SUBUNIT BETA-RELATED"/>
    <property type="match status" value="1"/>
</dbReference>
<dbReference type="GO" id="GO:0007584">
    <property type="term" value="P:response to nutrient"/>
    <property type="evidence" value="ECO:0007669"/>
    <property type="project" value="TreeGrafter"/>
</dbReference>
<evidence type="ECO:0000256" key="6">
    <source>
        <dbReference type="ARBA" id="ARBA00023136"/>
    </source>
</evidence>
<dbReference type="GO" id="GO:0009083">
    <property type="term" value="P:branched-chain amino acid catabolic process"/>
    <property type="evidence" value="ECO:0007669"/>
    <property type="project" value="TreeGrafter"/>
</dbReference>
<keyword evidence="8" id="KW-1185">Reference proteome</keyword>
<dbReference type="Proteomes" id="UP001372338">
    <property type="component" value="Unassembled WGS sequence"/>
</dbReference>
<dbReference type="SUPFAM" id="SSF52518">
    <property type="entry name" value="Thiamin diphosphate-binding fold (THDP-binding)"/>
    <property type="match status" value="2"/>
</dbReference>
<comment type="cofactor">
    <cofactor evidence="1">
        <name>thiamine diphosphate</name>
        <dbReference type="ChEBI" id="CHEBI:58937"/>
    </cofactor>
</comment>
<evidence type="ECO:0000313" key="8">
    <source>
        <dbReference type="Proteomes" id="UP001372338"/>
    </source>
</evidence>
<evidence type="ECO:0000256" key="1">
    <source>
        <dbReference type="ARBA" id="ARBA00001964"/>
    </source>
</evidence>